<proteinExistence type="inferred from homology"/>
<comment type="caution">
    <text evidence="4">The sequence shown here is derived from an EMBL/GenBank/DDBJ whole genome shotgun (WGS) entry which is preliminary data.</text>
</comment>
<dbReference type="Proteomes" id="UP000439986">
    <property type="component" value="Unassembled WGS sequence"/>
</dbReference>
<dbReference type="InterPro" id="IPR007607">
    <property type="entry name" value="BacA/B"/>
</dbReference>
<dbReference type="InterPro" id="IPR046524">
    <property type="entry name" value="DUF6701"/>
</dbReference>
<dbReference type="InterPro" id="IPR012332">
    <property type="entry name" value="Autotransporter_pectin_lyase_C"/>
</dbReference>
<dbReference type="RefSeq" id="WP_154360927.1">
    <property type="nucleotide sequence ID" value="NZ_WKJL01000031.1"/>
</dbReference>
<evidence type="ECO:0000313" key="4">
    <source>
        <dbReference type="EMBL" id="MRW87688.1"/>
    </source>
</evidence>
<gene>
    <name evidence="4" type="ORF">GJ698_26810</name>
</gene>
<feature type="signal peptide" evidence="2">
    <location>
        <begin position="1"/>
        <end position="22"/>
    </location>
</feature>
<accession>A0A844D6G5</accession>
<reference evidence="4 5" key="1">
    <citation type="submission" date="2019-11" db="EMBL/GenBank/DDBJ databases">
        <title>Novel species isolated from a subtropical stream in China.</title>
        <authorList>
            <person name="Lu H."/>
        </authorList>
    </citation>
    <scope>NUCLEOTIDE SEQUENCE [LARGE SCALE GENOMIC DNA]</scope>
    <source>
        <strain evidence="4 5">FT26W</strain>
    </source>
</reference>
<feature type="domain" description="DUF6701" evidence="3">
    <location>
        <begin position="521"/>
        <end position="1104"/>
    </location>
</feature>
<evidence type="ECO:0000313" key="5">
    <source>
        <dbReference type="Proteomes" id="UP000439986"/>
    </source>
</evidence>
<keyword evidence="2" id="KW-0732">Signal</keyword>
<dbReference type="Pfam" id="PF20419">
    <property type="entry name" value="DUF6701"/>
    <property type="match status" value="1"/>
</dbReference>
<keyword evidence="5" id="KW-1185">Reference proteome</keyword>
<dbReference type="Gene3D" id="2.160.20.20">
    <property type="match status" value="1"/>
</dbReference>
<evidence type="ECO:0000256" key="2">
    <source>
        <dbReference type="SAM" id="SignalP"/>
    </source>
</evidence>
<evidence type="ECO:0000256" key="1">
    <source>
        <dbReference type="ARBA" id="ARBA00044755"/>
    </source>
</evidence>
<sequence>MLRRGRWGAAAAALLLAGAASAANVNFNGSNTVPVCPLTGSTYTCTALPLGANDTAVISSGYTVVVNSDVALAYAQGLSMSGSAVLRASGNIDLSASNGLNVTGGALVAGGNFKLGASAQSITANVTAATLTTAGASTYIGGSVTTSGNITLGSSSTITGAVTSTAGSITTNSSVNLGPLSVAGSINLGSSNTINGSVSATSITTSSTVTINGSITLDKNNSSSVADLGSGIKVTGNVTAYAVRTNSPGTINGAIDAKTTIDLGSGITVGGLVSGTTITTNSPVTLNGGVKATVSLTVGSNSSITGDIVAPVLTLNASNTTVRGAVTATTSLDMGSSTAITGTVNTGNLTMRASNAVINGNATVTGDVDMGSGTTINGDLSARNVNTRASNAVVNGNAAVNSIYIDWGNSVTKTITCTGPGAALCSCVTKADPNYQPTCGAAPASGADHIQITHDGQGLTCEPESVTLRACADANCTSTYNGSTTVTLTPGGGQVTFNGETAASVRQTTAGTATLSAGTGTKCVNTAAGNQSCSMDFVASGLTLSTSDHVAMTPVTLAIALKKSSANNAFCVPLASGTTRINFSCSYRDPATGTQPLYLGSSATRTACDGSNTGINVTFDSNGQASVPLQYPDVGLTNVTAKYSGNGVDVAGSTSFTTAPKAFRIDAVPVTAVTLNTLATPPAFARASDPFNLTITALNYNDQPALNFGKESAAQVIKLSKVLKFPSDGVDATQQGTFTAIDKGVTTSTSDAKGPWVFAETGTLTLNATLDNPGHSGYYMDKSRNDFRTVGAIDLRFVPHHFNTVLLAGPQMSCTNLGGYSNPCTTGDSFVYSKQGFNVQVNAYRTDKDLSQNYRLRTAGKTDTADVVQAITLSAAQAANGDASSVFKAIPAIAYTFATSPPTVNGTGIGTLSASSALPALEFQDPQAPPNKPSGPTTIFLRATDTDFASSQRAGSIEAPLTVVSGKMMMANAYGPTTSRVPVEARAMYYSSAAGTWLFNPVFPVNSNVQGASFGVTATGGLFSNCKGIDCTAMRLVASTVTFANGKAMFLVAPPNASGTAEVKLNLAPTPANPAMPAYLPVYETGHLTFGTFRSGPVIYTREVYN</sequence>
<organism evidence="4 5">
    <name type="scientific">Duganella aquatilis</name>
    <dbReference type="NCBI Taxonomy" id="2666082"/>
    <lineage>
        <taxon>Bacteria</taxon>
        <taxon>Pseudomonadati</taxon>
        <taxon>Pseudomonadota</taxon>
        <taxon>Betaproteobacteria</taxon>
        <taxon>Burkholderiales</taxon>
        <taxon>Oxalobacteraceae</taxon>
        <taxon>Telluria group</taxon>
        <taxon>Duganella</taxon>
    </lineage>
</organism>
<protein>
    <recommendedName>
        <fullName evidence="3">DUF6701 domain-containing protein</fullName>
    </recommendedName>
</protein>
<dbReference type="AlphaFoldDB" id="A0A844D6G5"/>
<dbReference type="PANTHER" id="PTHR35024">
    <property type="entry name" value="HYPOTHETICAL CYTOSOLIC PROTEIN"/>
    <property type="match status" value="1"/>
</dbReference>
<dbReference type="PANTHER" id="PTHR35024:SF4">
    <property type="entry name" value="POLYMER-FORMING CYTOSKELETAL PROTEIN"/>
    <property type="match status" value="1"/>
</dbReference>
<name>A0A844D6G5_9BURK</name>
<dbReference type="EMBL" id="WKJL01000031">
    <property type="protein sequence ID" value="MRW87688.1"/>
    <property type="molecule type" value="Genomic_DNA"/>
</dbReference>
<evidence type="ECO:0000259" key="3">
    <source>
        <dbReference type="Pfam" id="PF20419"/>
    </source>
</evidence>
<feature type="chain" id="PRO_5032483899" description="DUF6701 domain-containing protein" evidence="2">
    <location>
        <begin position="23"/>
        <end position="1106"/>
    </location>
</feature>
<comment type="similarity">
    <text evidence="1">Belongs to the bactofilin family.</text>
</comment>